<feature type="non-terminal residue" evidence="1">
    <location>
        <position position="1"/>
    </location>
</feature>
<proteinExistence type="predicted"/>
<dbReference type="OrthoDB" id="10261556at2759"/>
<evidence type="ECO:0000313" key="1">
    <source>
        <dbReference type="EMBL" id="RPD52797.1"/>
    </source>
</evidence>
<dbReference type="Proteomes" id="UP000313359">
    <property type="component" value="Unassembled WGS sequence"/>
</dbReference>
<accession>A0A5C2RQU0</accession>
<dbReference type="AlphaFoldDB" id="A0A5C2RQU0"/>
<dbReference type="SUPFAM" id="SSF52540">
    <property type="entry name" value="P-loop containing nucleoside triphosphate hydrolases"/>
    <property type="match status" value="1"/>
</dbReference>
<reference evidence="1" key="1">
    <citation type="journal article" date="2018" name="Genome Biol. Evol.">
        <title>Genomics and development of Lentinus tigrinus, a white-rot wood-decaying mushroom with dimorphic fruiting bodies.</title>
        <authorList>
            <person name="Wu B."/>
            <person name="Xu Z."/>
            <person name="Knudson A."/>
            <person name="Carlson A."/>
            <person name="Chen N."/>
            <person name="Kovaka S."/>
            <person name="LaButti K."/>
            <person name="Lipzen A."/>
            <person name="Pennachio C."/>
            <person name="Riley R."/>
            <person name="Schakwitz W."/>
            <person name="Umezawa K."/>
            <person name="Ohm R.A."/>
            <person name="Grigoriev I.V."/>
            <person name="Nagy L.G."/>
            <person name="Gibbons J."/>
            <person name="Hibbett D."/>
        </authorList>
    </citation>
    <scope>NUCLEOTIDE SEQUENCE [LARGE SCALE GENOMIC DNA]</scope>
    <source>
        <strain evidence="1">ALCF2SS1-6</strain>
    </source>
</reference>
<evidence type="ECO:0000313" key="2">
    <source>
        <dbReference type="Proteomes" id="UP000313359"/>
    </source>
</evidence>
<evidence type="ECO:0008006" key="3">
    <source>
        <dbReference type="Google" id="ProtNLM"/>
    </source>
</evidence>
<sequence length="81" mass="9506">FTSRLQNVTFDEGHCIVQWGDTFREEYREVADILWVLPQTAMCISSATMPPPMIAALCERFRFGKDYELFHRSNDRVNIAY</sequence>
<name>A0A5C2RQU0_9APHY</name>
<dbReference type="EMBL" id="ML122339">
    <property type="protein sequence ID" value="RPD52797.1"/>
    <property type="molecule type" value="Genomic_DNA"/>
</dbReference>
<gene>
    <name evidence="1" type="ORF">L227DRAFT_489890</name>
</gene>
<protein>
    <recommendedName>
        <fullName evidence="3">Helicase ATP-binding domain-containing protein</fullName>
    </recommendedName>
</protein>
<dbReference type="Gene3D" id="3.40.50.300">
    <property type="entry name" value="P-loop containing nucleotide triphosphate hydrolases"/>
    <property type="match status" value="1"/>
</dbReference>
<keyword evidence="2" id="KW-1185">Reference proteome</keyword>
<feature type="non-terminal residue" evidence="1">
    <location>
        <position position="81"/>
    </location>
</feature>
<dbReference type="InterPro" id="IPR027417">
    <property type="entry name" value="P-loop_NTPase"/>
</dbReference>
<organism evidence="1 2">
    <name type="scientific">Lentinus tigrinus ALCF2SS1-6</name>
    <dbReference type="NCBI Taxonomy" id="1328759"/>
    <lineage>
        <taxon>Eukaryota</taxon>
        <taxon>Fungi</taxon>
        <taxon>Dikarya</taxon>
        <taxon>Basidiomycota</taxon>
        <taxon>Agaricomycotina</taxon>
        <taxon>Agaricomycetes</taxon>
        <taxon>Polyporales</taxon>
        <taxon>Polyporaceae</taxon>
        <taxon>Lentinus</taxon>
    </lineage>
</organism>